<dbReference type="OrthoDB" id="5867293at2759"/>
<evidence type="ECO:0000259" key="2">
    <source>
        <dbReference type="Pfam" id="PF18701"/>
    </source>
</evidence>
<keyword evidence="4" id="KW-1185">Reference proteome</keyword>
<evidence type="ECO:0000256" key="1">
    <source>
        <dbReference type="SAM" id="MobiDB-lite"/>
    </source>
</evidence>
<dbReference type="PANTHER" id="PTHR47331">
    <property type="entry name" value="PHD-TYPE DOMAIN-CONTAINING PROTEIN"/>
    <property type="match status" value="1"/>
</dbReference>
<proteinExistence type="predicted"/>
<feature type="non-terminal residue" evidence="3">
    <location>
        <position position="315"/>
    </location>
</feature>
<evidence type="ECO:0000313" key="4">
    <source>
        <dbReference type="Proteomes" id="UP000271889"/>
    </source>
</evidence>
<organism evidence="3 4">
    <name type="scientific">Cylicostephanus goldi</name>
    <name type="common">Nematode worm</name>
    <dbReference type="NCBI Taxonomy" id="71465"/>
    <lineage>
        <taxon>Eukaryota</taxon>
        <taxon>Metazoa</taxon>
        <taxon>Ecdysozoa</taxon>
        <taxon>Nematoda</taxon>
        <taxon>Chromadorea</taxon>
        <taxon>Rhabditida</taxon>
        <taxon>Rhabditina</taxon>
        <taxon>Rhabditomorpha</taxon>
        <taxon>Strongyloidea</taxon>
        <taxon>Strongylidae</taxon>
        <taxon>Cylicostephanus</taxon>
    </lineage>
</organism>
<feature type="region of interest" description="Disordered" evidence="1">
    <location>
        <begin position="141"/>
        <end position="168"/>
    </location>
</feature>
<dbReference type="PANTHER" id="PTHR47331:SF5">
    <property type="entry name" value="RIBONUCLEASE H"/>
    <property type="match status" value="1"/>
</dbReference>
<name>A0A3P6SM35_CYLGO</name>
<dbReference type="EMBL" id="UYRV01022079">
    <property type="protein sequence ID" value="VDK70863.1"/>
    <property type="molecule type" value="Genomic_DNA"/>
</dbReference>
<sequence length="315" mass="35896">MKYPTDLSREEEEDPSYVSSEELVLLRTKRQTIEALQSSCKAVEKFWQVWQTHYLTSLREKHRRDIEQKRGSSYEPRNGDLVLIADPVQPRQAWKLGRIIELVKNQCGVIREAGVMLPSHHKIRRPVNLLVPLELEEYQSENTKEADAGGSEITPTTKETTMHPYNLRPNRKKNYAENILNTSVLLVTMLGLLFTNDGVRGQKVPDQVTKITRFIKCIPGGVQLISEVQVPYQVCAVDFCKTFDSPQYNETVKFPPSIVLHEHKVQWKLSINNAIDIMEAMCPSAPFCESVDCLFCAPLIFNPECWPVGAIIALT</sequence>
<feature type="domain" description="DUF5641" evidence="2">
    <location>
        <begin position="38"/>
        <end position="133"/>
    </location>
</feature>
<evidence type="ECO:0000313" key="3">
    <source>
        <dbReference type="EMBL" id="VDK70863.1"/>
    </source>
</evidence>
<dbReference type="InterPro" id="IPR040676">
    <property type="entry name" value="DUF5641"/>
</dbReference>
<reference evidence="3 4" key="1">
    <citation type="submission" date="2018-11" db="EMBL/GenBank/DDBJ databases">
        <authorList>
            <consortium name="Pathogen Informatics"/>
        </authorList>
    </citation>
    <scope>NUCLEOTIDE SEQUENCE [LARGE SCALE GENOMIC DNA]</scope>
</reference>
<dbReference type="Pfam" id="PF18701">
    <property type="entry name" value="DUF5641"/>
    <property type="match status" value="1"/>
</dbReference>
<dbReference type="AlphaFoldDB" id="A0A3P6SM35"/>
<dbReference type="Proteomes" id="UP000271889">
    <property type="component" value="Unassembled WGS sequence"/>
</dbReference>
<accession>A0A3P6SM35</accession>
<protein>
    <recommendedName>
        <fullName evidence="2">DUF5641 domain-containing protein</fullName>
    </recommendedName>
</protein>
<gene>
    <name evidence="3" type="ORF">CGOC_LOCUS6663</name>
</gene>